<proteinExistence type="predicted"/>
<evidence type="ECO:0000313" key="1">
    <source>
        <dbReference type="EMBL" id="GAG33259.1"/>
    </source>
</evidence>
<accession>X0WQJ4</accession>
<dbReference type="AlphaFoldDB" id="X0WQJ4"/>
<feature type="non-terminal residue" evidence="1">
    <location>
        <position position="105"/>
    </location>
</feature>
<dbReference type="EMBL" id="BARS01049464">
    <property type="protein sequence ID" value="GAG33259.1"/>
    <property type="molecule type" value="Genomic_DNA"/>
</dbReference>
<comment type="caution">
    <text evidence="1">The sequence shown here is derived from an EMBL/GenBank/DDBJ whole genome shotgun (WGS) entry which is preliminary data.</text>
</comment>
<gene>
    <name evidence="1" type="ORF">S01H1_73988</name>
</gene>
<reference evidence="1" key="1">
    <citation type="journal article" date="2014" name="Front. Microbiol.">
        <title>High frequency of phylogenetically diverse reductive dehalogenase-homologous genes in deep subseafloor sedimentary metagenomes.</title>
        <authorList>
            <person name="Kawai M."/>
            <person name="Futagami T."/>
            <person name="Toyoda A."/>
            <person name="Takaki Y."/>
            <person name="Nishi S."/>
            <person name="Hori S."/>
            <person name="Arai W."/>
            <person name="Tsubouchi T."/>
            <person name="Morono Y."/>
            <person name="Uchiyama I."/>
            <person name="Ito T."/>
            <person name="Fujiyama A."/>
            <person name="Inagaki F."/>
            <person name="Takami H."/>
        </authorList>
    </citation>
    <scope>NUCLEOTIDE SEQUENCE</scope>
    <source>
        <strain evidence="1">Expedition CK06-06</strain>
    </source>
</reference>
<sequence>MSFVLHPWQFFFVVLVGWVQREQQKIILFYQAELETMMKAQGRKRLRLTDDQRRLLAVKGKSLGRKALMELTTIVTPDTILRWHRKLVAQKWDYSERRKSVGRPS</sequence>
<protein>
    <submittedName>
        <fullName evidence="1">Uncharacterized protein</fullName>
    </submittedName>
</protein>
<organism evidence="1">
    <name type="scientific">marine sediment metagenome</name>
    <dbReference type="NCBI Taxonomy" id="412755"/>
    <lineage>
        <taxon>unclassified sequences</taxon>
        <taxon>metagenomes</taxon>
        <taxon>ecological metagenomes</taxon>
    </lineage>
</organism>
<name>X0WQJ4_9ZZZZ</name>